<comment type="caution">
    <text evidence="6">The sequence shown here is derived from an EMBL/GenBank/DDBJ whole genome shotgun (WGS) entry which is preliminary data.</text>
</comment>
<keyword evidence="1 4" id="KW-0560">Oxidoreductase</keyword>
<evidence type="ECO:0000256" key="3">
    <source>
        <dbReference type="ARBA" id="ARBA00048782"/>
    </source>
</evidence>
<dbReference type="NCBIfam" id="TIGR00401">
    <property type="entry name" value="msrA"/>
    <property type="match status" value="1"/>
</dbReference>
<protein>
    <recommendedName>
        <fullName evidence="4">Peptide methionine sulfoxide reductase MsrA</fullName>
        <shortName evidence="4">Protein-methionine-S-oxide reductase</shortName>
        <ecNumber evidence="4">1.8.4.11</ecNumber>
    </recommendedName>
    <alternativeName>
        <fullName evidence="4">Peptide-methionine (S)-S-oxide reductase</fullName>
        <shortName evidence="4">Peptide Met(O) reductase</shortName>
    </alternativeName>
</protein>
<dbReference type="Gene3D" id="3.30.1060.10">
    <property type="entry name" value="Peptide methionine sulphoxide reductase MsrA"/>
    <property type="match status" value="1"/>
</dbReference>
<evidence type="ECO:0000256" key="2">
    <source>
        <dbReference type="ARBA" id="ARBA00047806"/>
    </source>
</evidence>
<dbReference type="InterPro" id="IPR002569">
    <property type="entry name" value="Met_Sox_Rdtase_MsrA_dom"/>
</dbReference>
<dbReference type="HAMAP" id="MF_01401">
    <property type="entry name" value="MsrA"/>
    <property type="match status" value="1"/>
</dbReference>
<evidence type="ECO:0000256" key="4">
    <source>
        <dbReference type="HAMAP-Rule" id="MF_01401"/>
    </source>
</evidence>
<evidence type="ECO:0000313" key="8">
    <source>
        <dbReference type="Proteomes" id="UP000713222"/>
    </source>
</evidence>
<organism evidence="6 8">
    <name type="scientific">Candidatus Fonsibacter lacus</name>
    <dbReference type="NCBI Taxonomy" id="2576439"/>
    <lineage>
        <taxon>Bacteria</taxon>
        <taxon>Pseudomonadati</taxon>
        <taxon>Pseudomonadota</taxon>
        <taxon>Alphaproteobacteria</taxon>
        <taxon>Candidatus Pelagibacterales</taxon>
        <taxon>Candidatus Pelagibacterales incertae sedis</taxon>
        <taxon>Candidatus Fonsibacter</taxon>
    </lineage>
</organism>
<dbReference type="InterPro" id="IPR036509">
    <property type="entry name" value="Met_Sox_Rdtase_MsrA_sf"/>
</dbReference>
<evidence type="ECO:0000256" key="1">
    <source>
        <dbReference type="ARBA" id="ARBA00023002"/>
    </source>
</evidence>
<dbReference type="SUPFAM" id="SSF55068">
    <property type="entry name" value="Peptide methionine sulfoxide reductase"/>
    <property type="match status" value="1"/>
</dbReference>
<dbReference type="PANTHER" id="PTHR43774">
    <property type="entry name" value="PEPTIDE METHIONINE SULFOXIDE REDUCTASE"/>
    <property type="match status" value="1"/>
</dbReference>
<dbReference type="GO" id="GO:0008113">
    <property type="term" value="F:peptide-methionine (S)-S-oxide reductase activity"/>
    <property type="evidence" value="ECO:0007669"/>
    <property type="project" value="UniProtKB-UniRule"/>
</dbReference>
<comment type="similarity">
    <text evidence="4">Belongs to the MsrA Met sulfoxide reductase family.</text>
</comment>
<accession>A0A964V2Y6</accession>
<dbReference type="Proteomes" id="UP000713222">
    <property type="component" value="Unassembled WGS sequence"/>
</dbReference>
<reference evidence="6" key="1">
    <citation type="submission" date="2018-10" db="EMBL/GenBank/DDBJ databases">
        <title>Iterative Subtractive Binning of Freshwater Chronoseries Metagenomes Recovers Nearly Complete Genomes from over Four Hundred Novel Species.</title>
        <authorList>
            <person name="Rodriguez-R L.M."/>
            <person name="Tsementzi D."/>
            <person name="Luo C."/>
            <person name="Konstantinidis K.T."/>
        </authorList>
    </citation>
    <scope>NUCLEOTIDE SEQUENCE</scope>
    <source>
        <strain evidence="6">WB7_6_001</strain>
        <strain evidence="7">WB8_2A_004</strain>
    </source>
</reference>
<dbReference type="EMBL" id="RGET01000056">
    <property type="protein sequence ID" value="NBN88151.1"/>
    <property type="molecule type" value="Genomic_DNA"/>
</dbReference>
<dbReference type="Pfam" id="PF01625">
    <property type="entry name" value="PMSR"/>
    <property type="match status" value="1"/>
</dbReference>
<feature type="active site" evidence="4">
    <location>
        <position position="10"/>
    </location>
</feature>
<evidence type="ECO:0000313" key="7">
    <source>
        <dbReference type="EMBL" id="NCU53357.1"/>
    </source>
</evidence>
<dbReference type="Proteomes" id="UP000747791">
    <property type="component" value="Unassembled WGS sequence"/>
</dbReference>
<dbReference type="PANTHER" id="PTHR43774:SF1">
    <property type="entry name" value="PEPTIDE METHIONINE SULFOXIDE REDUCTASE MSRA 2"/>
    <property type="match status" value="1"/>
</dbReference>
<name>A0A964V2Y6_9PROT</name>
<proteinExistence type="inferred from homology"/>
<dbReference type="EC" id="1.8.4.11" evidence="4"/>
<comment type="function">
    <text evidence="4">Has an important function as a repair enzyme for proteins that have been inactivated by oxidation. Catalyzes the reversible oxidation-reduction of methionine sulfoxide in proteins to methionine.</text>
</comment>
<dbReference type="EMBL" id="RGOB01000108">
    <property type="protein sequence ID" value="NCU53357.1"/>
    <property type="molecule type" value="Genomic_DNA"/>
</dbReference>
<sequence length="151" mass="17611">MSIAIFAAGCFWGVEKKFDLTKGVTKVEVGYTGGETKNPTYEEVCYEETGHAEAVRINFDENIITYKELLNVFWSCHNPTTLNRQGPDIGKQYRSAIFYLDNKQKIEAEESKKKMNETMFNNKIVTEITKFNEFYLAEEYHQKYLKKLGKY</sequence>
<feature type="domain" description="Peptide methionine sulphoxide reductase MsrA" evidence="5">
    <location>
        <begin position="4"/>
        <end position="147"/>
    </location>
</feature>
<dbReference type="AlphaFoldDB" id="A0A964V2Y6"/>
<comment type="catalytic activity">
    <reaction evidence="3 4">
        <text>[thioredoxin]-disulfide + L-methionine + H2O = L-methionine (S)-S-oxide + [thioredoxin]-dithiol</text>
        <dbReference type="Rhea" id="RHEA:19993"/>
        <dbReference type="Rhea" id="RHEA-COMP:10698"/>
        <dbReference type="Rhea" id="RHEA-COMP:10700"/>
        <dbReference type="ChEBI" id="CHEBI:15377"/>
        <dbReference type="ChEBI" id="CHEBI:29950"/>
        <dbReference type="ChEBI" id="CHEBI:50058"/>
        <dbReference type="ChEBI" id="CHEBI:57844"/>
        <dbReference type="ChEBI" id="CHEBI:58772"/>
        <dbReference type="EC" id="1.8.4.11"/>
    </reaction>
</comment>
<gene>
    <name evidence="4 6" type="primary">msrA</name>
    <name evidence="6" type="ORF">EBV32_03575</name>
    <name evidence="7" type="ORF">EBX74_03550</name>
</gene>
<comment type="catalytic activity">
    <reaction evidence="2 4">
        <text>L-methionyl-[protein] + [thioredoxin]-disulfide + H2O = L-methionyl-(S)-S-oxide-[protein] + [thioredoxin]-dithiol</text>
        <dbReference type="Rhea" id="RHEA:14217"/>
        <dbReference type="Rhea" id="RHEA-COMP:10698"/>
        <dbReference type="Rhea" id="RHEA-COMP:10700"/>
        <dbReference type="Rhea" id="RHEA-COMP:12313"/>
        <dbReference type="Rhea" id="RHEA-COMP:12315"/>
        <dbReference type="ChEBI" id="CHEBI:15377"/>
        <dbReference type="ChEBI" id="CHEBI:16044"/>
        <dbReference type="ChEBI" id="CHEBI:29950"/>
        <dbReference type="ChEBI" id="CHEBI:44120"/>
        <dbReference type="ChEBI" id="CHEBI:50058"/>
        <dbReference type="EC" id="1.8.4.11"/>
    </reaction>
</comment>
<evidence type="ECO:0000313" key="6">
    <source>
        <dbReference type="EMBL" id="NBN88151.1"/>
    </source>
</evidence>
<evidence type="ECO:0000259" key="5">
    <source>
        <dbReference type="Pfam" id="PF01625"/>
    </source>
</evidence>